<dbReference type="GO" id="GO:0015074">
    <property type="term" value="P:DNA integration"/>
    <property type="evidence" value="ECO:0007669"/>
    <property type="project" value="InterPro"/>
</dbReference>
<evidence type="ECO:0000259" key="9">
    <source>
        <dbReference type="PROSITE" id="PS50994"/>
    </source>
</evidence>
<dbReference type="FunFam" id="1.10.340.70:FF:000001">
    <property type="entry name" value="Retrovirus-related Pol polyprotein from transposon gypsy-like Protein"/>
    <property type="match status" value="1"/>
</dbReference>
<dbReference type="InterPro" id="IPR050951">
    <property type="entry name" value="Retrovirus_Pol_polyprotein"/>
</dbReference>
<comment type="caution">
    <text evidence="10">The sequence shown here is derived from an EMBL/GenBank/DDBJ whole genome shotgun (WGS) entry which is preliminary data.</text>
</comment>
<feature type="compositionally biased region" description="Pro residues" evidence="7">
    <location>
        <begin position="774"/>
        <end position="786"/>
    </location>
</feature>
<dbReference type="PANTHER" id="PTHR37984:SF15">
    <property type="entry name" value="INTEGRASE CATALYTIC DOMAIN-CONTAINING PROTEIN"/>
    <property type="match status" value="1"/>
</dbReference>
<evidence type="ECO:0000256" key="2">
    <source>
        <dbReference type="ARBA" id="ARBA00022695"/>
    </source>
</evidence>
<sequence length="842" mass="94963">MGAKYFSRLDLKSGYHQISIREDHKPYTAFTVGPLGFWEHNRLAFGLCNSPGTFQRVMEDRFSDLNLRIMYIYIDDIIVFSETAEEHLDRLWSVCQRLRDCGLKLSLKKCAFAQSQGFEKKKEQCYPAHKLEFLCLKWSVCEKFNDYLWGAPKFLVRTANNPLAYVLTSAKLDATGHRWLAALSAFDFEIEYTPGVSNQDADALSRLPSARIDIASVQAMCSLGFAPFAATMAVFADNIEEDPSPFPHIPLTELRQAQNGDEVLGVWMTAVRNRKLPFMRKSANAVKHGIMKKNWHKLCFYRGLLQRKVDGERPQLVLPAKYISKVCKALHDDMGHQGFEKTMSLIRSRFFWPGMSKDVNSWVHHCGRCLRFKGKPDRAPLVGIQTTEPLELVCTDFLKVDASQNGTQYILVITDHFTRFAMAVPTRNMSAKTTAEALLTFVRHFDIRKRLHADQGANFESKVIGELCKLLGVEKSRTTSFHPMGNGSCKRMNHTLINILGTLPECRNRDWPSHIGTLVLAYNSTKHDSTGLSPYFLMFGREPRLPVDNKFPLCTESRGDYAQNVKQALDWAWNKATENSTKAREHQKRYYDKRVRGATLMIGDKVLVRNCSFDGPHKLYQKLSADIYTVKEQPDPRTPVFVVKPNNGGRRRTLHGNLLLPVESVREDNPDVSPDNQAVQKVPPLTRDNGAPKSSSATPKPVLREDGVKGTTSELEDGEDGGESDSDDDEFAILVPESNVQIPESRLCEPQPVNDFQPVAEEPVLDQNSDNVPLQPPSNLSPPVPVPRRSVRPKQLPSWQTSGDFTFSIIDKMTHLKILLTVGGVDRAIVTKAIMSLIVGHF</sequence>
<dbReference type="InterPro" id="IPR001584">
    <property type="entry name" value="Integrase_cat-core"/>
</dbReference>
<dbReference type="InterPro" id="IPR043128">
    <property type="entry name" value="Rev_trsase/Diguanyl_cyclase"/>
</dbReference>
<dbReference type="InterPro" id="IPR000477">
    <property type="entry name" value="RT_dom"/>
</dbReference>
<proteinExistence type="predicted"/>
<dbReference type="Gene3D" id="3.30.420.10">
    <property type="entry name" value="Ribonuclease H-like superfamily/Ribonuclease H"/>
    <property type="match status" value="1"/>
</dbReference>
<dbReference type="EMBL" id="BMAT01012675">
    <property type="protein sequence ID" value="GFR96793.1"/>
    <property type="molecule type" value="Genomic_DNA"/>
</dbReference>
<dbReference type="SUPFAM" id="SSF53098">
    <property type="entry name" value="Ribonuclease H-like"/>
    <property type="match status" value="1"/>
</dbReference>
<dbReference type="SUPFAM" id="SSF56672">
    <property type="entry name" value="DNA/RNA polymerases"/>
    <property type="match status" value="1"/>
</dbReference>
<dbReference type="Pfam" id="PF00665">
    <property type="entry name" value="rve"/>
    <property type="match status" value="1"/>
</dbReference>
<name>A0AAV4HFU5_9GAST</name>
<evidence type="ECO:0000256" key="1">
    <source>
        <dbReference type="ARBA" id="ARBA00022679"/>
    </source>
</evidence>
<dbReference type="InterPro" id="IPR041588">
    <property type="entry name" value="Integrase_H2C2"/>
</dbReference>
<dbReference type="Gene3D" id="1.10.340.70">
    <property type="match status" value="1"/>
</dbReference>
<dbReference type="InterPro" id="IPR036397">
    <property type="entry name" value="RNaseH_sf"/>
</dbReference>
<dbReference type="Pfam" id="PF17921">
    <property type="entry name" value="Integrase_H2C2"/>
    <property type="match status" value="1"/>
</dbReference>
<dbReference type="PROSITE" id="PS50878">
    <property type="entry name" value="RT_POL"/>
    <property type="match status" value="1"/>
</dbReference>
<dbReference type="Gene3D" id="3.10.10.10">
    <property type="entry name" value="HIV Type 1 Reverse Transcriptase, subunit A, domain 1"/>
    <property type="match status" value="1"/>
</dbReference>
<dbReference type="InterPro" id="IPR043502">
    <property type="entry name" value="DNA/RNA_pol_sf"/>
</dbReference>
<keyword evidence="5" id="KW-0378">Hydrolase</keyword>
<feature type="region of interest" description="Disordered" evidence="7">
    <location>
        <begin position="665"/>
        <end position="729"/>
    </location>
</feature>
<dbReference type="Pfam" id="PF00078">
    <property type="entry name" value="RVT_1"/>
    <property type="match status" value="1"/>
</dbReference>
<feature type="region of interest" description="Disordered" evidence="7">
    <location>
        <begin position="766"/>
        <end position="797"/>
    </location>
</feature>
<keyword evidence="1" id="KW-0808">Transferase</keyword>
<dbReference type="CDD" id="cd01647">
    <property type="entry name" value="RT_LTR"/>
    <property type="match status" value="1"/>
</dbReference>
<dbReference type="Pfam" id="PF17917">
    <property type="entry name" value="RT_RNaseH"/>
    <property type="match status" value="1"/>
</dbReference>
<dbReference type="PANTHER" id="PTHR37984">
    <property type="entry name" value="PROTEIN CBG26694"/>
    <property type="match status" value="1"/>
</dbReference>
<accession>A0AAV4HFU5</accession>
<dbReference type="GO" id="GO:0016787">
    <property type="term" value="F:hydrolase activity"/>
    <property type="evidence" value="ECO:0007669"/>
    <property type="project" value="UniProtKB-KW"/>
</dbReference>
<evidence type="ECO:0000256" key="4">
    <source>
        <dbReference type="ARBA" id="ARBA00022759"/>
    </source>
</evidence>
<protein>
    <submittedName>
        <fullName evidence="10">Pol polyprotein</fullName>
    </submittedName>
</protein>
<dbReference type="GO" id="GO:0003964">
    <property type="term" value="F:RNA-directed DNA polymerase activity"/>
    <property type="evidence" value="ECO:0007669"/>
    <property type="project" value="UniProtKB-KW"/>
</dbReference>
<evidence type="ECO:0000313" key="11">
    <source>
        <dbReference type="Proteomes" id="UP000762676"/>
    </source>
</evidence>
<keyword evidence="6" id="KW-0695">RNA-directed DNA polymerase</keyword>
<evidence type="ECO:0000259" key="8">
    <source>
        <dbReference type="PROSITE" id="PS50878"/>
    </source>
</evidence>
<feature type="domain" description="Integrase catalytic" evidence="9">
    <location>
        <begin position="385"/>
        <end position="542"/>
    </location>
</feature>
<evidence type="ECO:0000256" key="7">
    <source>
        <dbReference type="SAM" id="MobiDB-lite"/>
    </source>
</evidence>
<organism evidence="10 11">
    <name type="scientific">Elysia marginata</name>
    <dbReference type="NCBI Taxonomy" id="1093978"/>
    <lineage>
        <taxon>Eukaryota</taxon>
        <taxon>Metazoa</taxon>
        <taxon>Spiralia</taxon>
        <taxon>Lophotrochozoa</taxon>
        <taxon>Mollusca</taxon>
        <taxon>Gastropoda</taxon>
        <taxon>Heterobranchia</taxon>
        <taxon>Euthyneura</taxon>
        <taxon>Panpulmonata</taxon>
        <taxon>Sacoglossa</taxon>
        <taxon>Placobranchoidea</taxon>
        <taxon>Plakobranchidae</taxon>
        <taxon>Elysia</taxon>
    </lineage>
</organism>
<feature type="compositionally biased region" description="Acidic residues" evidence="7">
    <location>
        <begin position="714"/>
        <end position="729"/>
    </location>
</feature>
<dbReference type="GO" id="GO:0004519">
    <property type="term" value="F:endonuclease activity"/>
    <property type="evidence" value="ECO:0007669"/>
    <property type="project" value="UniProtKB-KW"/>
</dbReference>
<keyword evidence="3" id="KW-0540">Nuclease</keyword>
<dbReference type="GO" id="GO:0003676">
    <property type="term" value="F:nucleic acid binding"/>
    <property type="evidence" value="ECO:0007669"/>
    <property type="project" value="InterPro"/>
</dbReference>
<evidence type="ECO:0000256" key="3">
    <source>
        <dbReference type="ARBA" id="ARBA00022722"/>
    </source>
</evidence>
<keyword evidence="2" id="KW-0548">Nucleotidyltransferase</keyword>
<evidence type="ECO:0000256" key="6">
    <source>
        <dbReference type="ARBA" id="ARBA00022918"/>
    </source>
</evidence>
<reference evidence="10 11" key="1">
    <citation type="journal article" date="2021" name="Elife">
        <title>Chloroplast acquisition without the gene transfer in kleptoplastic sea slugs, Plakobranchus ocellatus.</title>
        <authorList>
            <person name="Maeda T."/>
            <person name="Takahashi S."/>
            <person name="Yoshida T."/>
            <person name="Shimamura S."/>
            <person name="Takaki Y."/>
            <person name="Nagai Y."/>
            <person name="Toyoda A."/>
            <person name="Suzuki Y."/>
            <person name="Arimoto A."/>
            <person name="Ishii H."/>
            <person name="Satoh N."/>
            <person name="Nishiyama T."/>
            <person name="Hasebe M."/>
            <person name="Maruyama T."/>
            <person name="Minagawa J."/>
            <person name="Obokata J."/>
            <person name="Shigenobu S."/>
        </authorList>
    </citation>
    <scope>NUCLEOTIDE SEQUENCE [LARGE SCALE GENOMIC DNA]</scope>
</reference>
<dbReference type="Proteomes" id="UP000762676">
    <property type="component" value="Unassembled WGS sequence"/>
</dbReference>
<dbReference type="FunFam" id="3.30.420.10:FF:000032">
    <property type="entry name" value="Retrovirus-related Pol polyprotein from transposon 297-like Protein"/>
    <property type="match status" value="1"/>
</dbReference>
<dbReference type="InterPro" id="IPR041373">
    <property type="entry name" value="RT_RNaseH"/>
</dbReference>
<evidence type="ECO:0000256" key="5">
    <source>
        <dbReference type="ARBA" id="ARBA00022801"/>
    </source>
</evidence>
<gene>
    <name evidence="10" type="ORF">ElyMa_006307500</name>
</gene>
<feature type="domain" description="Reverse transcriptase" evidence="8">
    <location>
        <begin position="1"/>
        <end position="131"/>
    </location>
</feature>
<dbReference type="PROSITE" id="PS50994">
    <property type="entry name" value="INTEGRASE"/>
    <property type="match status" value="1"/>
</dbReference>
<dbReference type="Gene3D" id="3.30.70.270">
    <property type="match status" value="1"/>
</dbReference>
<dbReference type="AlphaFoldDB" id="A0AAV4HFU5"/>
<evidence type="ECO:0000313" key="10">
    <source>
        <dbReference type="EMBL" id="GFR96793.1"/>
    </source>
</evidence>
<keyword evidence="4" id="KW-0255">Endonuclease</keyword>
<keyword evidence="11" id="KW-1185">Reference proteome</keyword>
<dbReference type="InterPro" id="IPR012337">
    <property type="entry name" value="RNaseH-like_sf"/>
</dbReference>